<dbReference type="InterPro" id="IPR036770">
    <property type="entry name" value="Ankyrin_rpt-contain_sf"/>
</dbReference>
<dbReference type="Pfam" id="PF13857">
    <property type="entry name" value="Ank_5"/>
    <property type="match status" value="1"/>
</dbReference>
<feature type="repeat" description="ANK" evidence="3">
    <location>
        <begin position="17"/>
        <end position="49"/>
    </location>
</feature>
<organism evidence="4 5">
    <name type="scientific">Ectocarpus siliculosus</name>
    <name type="common">Brown alga</name>
    <name type="synonym">Conferva siliculosa</name>
    <dbReference type="NCBI Taxonomy" id="2880"/>
    <lineage>
        <taxon>Eukaryota</taxon>
        <taxon>Sar</taxon>
        <taxon>Stramenopiles</taxon>
        <taxon>Ochrophyta</taxon>
        <taxon>PX clade</taxon>
        <taxon>Phaeophyceae</taxon>
        <taxon>Ectocarpales</taxon>
        <taxon>Ectocarpaceae</taxon>
        <taxon>Ectocarpus</taxon>
    </lineage>
</organism>
<evidence type="ECO:0000313" key="4">
    <source>
        <dbReference type="EMBL" id="CBJ32500.1"/>
    </source>
</evidence>
<dbReference type="SMART" id="SM00248">
    <property type="entry name" value="ANK"/>
    <property type="match status" value="1"/>
</dbReference>
<proteinExistence type="predicted"/>
<keyword evidence="5" id="KW-1185">Reference proteome</keyword>
<keyword evidence="1" id="KW-0677">Repeat</keyword>
<evidence type="ECO:0000256" key="1">
    <source>
        <dbReference type="ARBA" id="ARBA00022737"/>
    </source>
</evidence>
<keyword evidence="2 3" id="KW-0040">ANK repeat</keyword>
<dbReference type="PROSITE" id="PS50297">
    <property type="entry name" value="ANK_REP_REGION"/>
    <property type="match status" value="1"/>
</dbReference>
<dbReference type="PANTHER" id="PTHR24173">
    <property type="entry name" value="ANKYRIN REPEAT CONTAINING"/>
    <property type="match status" value="1"/>
</dbReference>
<protein>
    <submittedName>
        <fullName evidence="4">Uncharacterized protein</fullName>
    </submittedName>
</protein>
<dbReference type="Proteomes" id="UP000002630">
    <property type="component" value="Linkage Group LG33"/>
</dbReference>
<gene>
    <name evidence="4" type="ORF">Esi_0343_0018</name>
</gene>
<dbReference type="PROSITE" id="PS50088">
    <property type="entry name" value="ANK_REPEAT"/>
    <property type="match status" value="1"/>
</dbReference>
<evidence type="ECO:0000256" key="3">
    <source>
        <dbReference type="PROSITE-ProRule" id="PRU00023"/>
    </source>
</evidence>
<reference evidence="4 5" key="1">
    <citation type="journal article" date="2010" name="Nature">
        <title>The Ectocarpus genome and the independent evolution of multicellularity in brown algae.</title>
        <authorList>
            <person name="Cock J.M."/>
            <person name="Sterck L."/>
            <person name="Rouze P."/>
            <person name="Scornet D."/>
            <person name="Allen A.E."/>
            <person name="Amoutzias G."/>
            <person name="Anthouard V."/>
            <person name="Artiguenave F."/>
            <person name="Aury J.M."/>
            <person name="Badger J.H."/>
            <person name="Beszteri B."/>
            <person name="Billiau K."/>
            <person name="Bonnet E."/>
            <person name="Bothwell J.H."/>
            <person name="Bowler C."/>
            <person name="Boyen C."/>
            <person name="Brownlee C."/>
            <person name="Carrano C.J."/>
            <person name="Charrier B."/>
            <person name="Cho G.Y."/>
            <person name="Coelho S.M."/>
            <person name="Collen J."/>
            <person name="Corre E."/>
            <person name="Da Silva C."/>
            <person name="Delage L."/>
            <person name="Delaroque N."/>
            <person name="Dittami S.M."/>
            <person name="Doulbeau S."/>
            <person name="Elias M."/>
            <person name="Farnham G."/>
            <person name="Gachon C.M."/>
            <person name="Gschloessl B."/>
            <person name="Heesch S."/>
            <person name="Jabbari K."/>
            <person name="Jubin C."/>
            <person name="Kawai H."/>
            <person name="Kimura K."/>
            <person name="Kloareg B."/>
            <person name="Kupper F.C."/>
            <person name="Lang D."/>
            <person name="Le Bail A."/>
            <person name="Leblanc C."/>
            <person name="Lerouge P."/>
            <person name="Lohr M."/>
            <person name="Lopez P.J."/>
            <person name="Martens C."/>
            <person name="Maumus F."/>
            <person name="Michel G."/>
            <person name="Miranda-Saavedra D."/>
            <person name="Morales J."/>
            <person name="Moreau H."/>
            <person name="Motomura T."/>
            <person name="Nagasato C."/>
            <person name="Napoli C.A."/>
            <person name="Nelson D.R."/>
            <person name="Nyvall-Collen P."/>
            <person name="Peters A.F."/>
            <person name="Pommier C."/>
            <person name="Potin P."/>
            <person name="Poulain J."/>
            <person name="Quesneville H."/>
            <person name="Read B."/>
            <person name="Rensing S.A."/>
            <person name="Ritter A."/>
            <person name="Rousvoal S."/>
            <person name="Samanta M."/>
            <person name="Samson G."/>
            <person name="Schroeder D.C."/>
            <person name="Segurens B."/>
            <person name="Strittmatter M."/>
            <person name="Tonon T."/>
            <person name="Tregear J.W."/>
            <person name="Valentin K."/>
            <person name="von Dassow P."/>
            <person name="Yamagishi T."/>
            <person name="Van de Peer Y."/>
            <person name="Wincker P."/>
        </authorList>
    </citation>
    <scope>NUCLEOTIDE SEQUENCE [LARGE SCALE GENOMIC DNA]</scope>
    <source>
        <strain evidence="5">Ec32 / CCAP1310/4</strain>
    </source>
</reference>
<dbReference type="InParanoid" id="D7FYF8"/>
<accession>D7FYF8</accession>
<name>D7FYF8_ECTSI</name>
<dbReference type="EMBL" id="FN648535">
    <property type="protein sequence ID" value="CBJ32500.1"/>
    <property type="molecule type" value="Genomic_DNA"/>
</dbReference>
<dbReference type="SUPFAM" id="SSF48403">
    <property type="entry name" value="Ankyrin repeat"/>
    <property type="match status" value="1"/>
</dbReference>
<evidence type="ECO:0000256" key="2">
    <source>
        <dbReference type="ARBA" id="ARBA00023043"/>
    </source>
</evidence>
<evidence type="ECO:0000313" key="5">
    <source>
        <dbReference type="Proteomes" id="UP000002630"/>
    </source>
</evidence>
<dbReference type="EMBL" id="FN649758">
    <property type="protein sequence ID" value="CBJ32500.1"/>
    <property type="molecule type" value="Genomic_DNA"/>
</dbReference>
<dbReference type="PANTHER" id="PTHR24173:SF74">
    <property type="entry name" value="ANKYRIN REPEAT DOMAIN-CONTAINING PROTEIN 16"/>
    <property type="match status" value="1"/>
</dbReference>
<dbReference type="OrthoDB" id="206201at2759"/>
<sequence>MLLDIEGMEELDAASGKGRTALHLAAAGGHTDAALVLMLAGAKVHLVDGKGSIALHYAI</sequence>
<dbReference type="InterPro" id="IPR002110">
    <property type="entry name" value="Ankyrin_rpt"/>
</dbReference>
<dbReference type="AlphaFoldDB" id="D7FYF8"/>
<dbReference type="Gene3D" id="1.25.40.20">
    <property type="entry name" value="Ankyrin repeat-containing domain"/>
    <property type="match status" value="1"/>
</dbReference>